<dbReference type="KEGG" id="cqu:CpipJ_CPIJ019457"/>
<dbReference type="EnsemblMetazoa" id="CPIJ019457-RA">
    <property type="protein sequence ID" value="CPIJ019457-PA"/>
    <property type="gene ID" value="CPIJ019457"/>
</dbReference>
<evidence type="ECO:0000256" key="1">
    <source>
        <dbReference type="SAM" id="MobiDB-lite"/>
    </source>
</evidence>
<dbReference type="OrthoDB" id="6757988at2759"/>
<evidence type="ECO:0008006" key="5">
    <source>
        <dbReference type="Google" id="ProtNLM"/>
    </source>
</evidence>
<sequence>MVPLERAVNDGDFLIGRDNAESTPASGQFGHGGRSFPGLRRRFPYRPRQRRIDPGEWTVWPRRAIFSRTATAISLSAATTQDRPRRVDSSAAVGDLFPDCDGDFLIGRDNAESTPASGQFGRGGRSFPGLRRRFPYRPRQRRIDPGEWTVWPRWAIFSRTATAISLSAATTQNRPRRVDSSAAVGDLFPDCDACGQFGRDNAESMDSEQAKARYAEKVRMFFGINPETVATREPEIPLTVTYERIYQFLVRDKDPFSGNPKNCSKGLDAFLYVEKGWVKKVSGRKLNDIYVVHGWVLHSFALNEPPLRPWVLIQLNGTILAAHCNCAIGILEACSHVGATLFSLDILRKEIVEEKKQLKVTAICGQC</sequence>
<dbReference type="PANTHER" id="PTHR47526:SF3">
    <property type="entry name" value="PHD-TYPE DOMAIN-CONTAINING PROTEIN"/>
    <property type="match status" value="1"/>
</dbReference>
<protein>
    <recommendedName>
        <fullName evidence="5">SWIM-type domain-containing protein</fullName>
    </recommendedName>
</protein>
<dbReference type="InParanoid" id="B0XJL0"/>
<accession>B0XJL0</accession>
<keyword evidence="4" id="KW-1185">Reference proteome</keyword>
<evidence type="ECO:0000313" key="2">
    <source>
        <dbReference type="EMBL" id="EDS30496.1"/>
    </source>
</evidence>
<evidence type="ECO:0000313" key="3">
    <source>
        <dbReference type="EnsemblMetazoa" id="CPIJ019457-PA"/>
    </source>
</evidence>
<dbReference type="VEuPathDB" id="VectorBase:CQUJHB009243"/>
<gene>
    <name evidence="3" type="primary">6053807</name>
    <name evidence="2" type="ORF">CpipJ_CPIJ019457</name>
</gene>
<name>B0XJL0_CULQU</name>
<reference evidence="2" key="1">
    <citation type="submission" date="2007-03" db="EMBL/GenBank/DDBJ databases">
        <title>Annotation of Culex pipiens quinquefasciatus.</title>
        <authorList>
            <consortium name="The Broad Institute Genome Sequencing Platform"/>
            <person name="Atkinson P.W."/>
            <person name="Hemingway J."/>
            <person name="Christensen B.M."/>
            <person name="Higgs S."/>
            <person name="Kodira C."/>
            <person name="Hannick L."/>
            <person name="Megy K."/>
            <person name="O'Leary S."/>
            <person name="Pearson M."/>
            <person name="Haas B.J."/>
            <person name="Mauceli E."/>
            <person name="Wortman J.R."/>
            <person name="Lee N.H."/>
            <person name="Guigo R."/>
            <person name="Stanke M."/>
            <person name="Alvarado L."/>
            <person name="Amedeo P."/>
            <person name="Antoine C.H."/>
            <person name="Arensburger P."/>
            <person name="Bidwell S.L."/>
            <person name="Crawford M."/>
            <person name="Camaro F."/>
            <person name="Devon K."/>
            <person name="Engels R."/>
            <person name="Hammond M."/>
            <person name="Howarth C."/>
            <person name="Koehrsen M."/>
            <person name="Lawson D."/>
            <person name="Montgomery P."/>
            <person name="Nene V."/>
            <person name="Nusbaum C."/>
            <person name="Puiu D."/>
            <person name="Romero-Severson J."/>
            <person name="Severson D.W."/>
            <person name="Shumway M."/>
            <person name="Sisk P."/>
            <person name="Stolte C."/>
            <person name="Zeng Q."/>
            <person name="Eisenstadt E."/>
            <person name="Fraser-Liggett C."/>
            <person name="Strausberg R."/>
            <person name="Galagan J."/>
            <person name="Birren B."/>
            <person name="Collins F.H."/>
        </authorList>
    </citation>
    <scope>NUCLEOTIDE SEQUENCE [LARGE SCALE GENOMIC DNA]</scope>
    <source>
        <strain evidence="2">JHB</strain>
    </source>
</reference>
<dbReference type="Proteomes" id="UP000002320">
    <property type="component" value="Unassembled WGS sequence"/>
</dbReference>
<proteinExistence type="predicted"/>
<reference evidence="3" key="2">
    <citation type="submission" date="2020-05" db="UniProtKB">
        <authorList>
            <consortium name="EnsemblMetazoa"/>
        </authorList>
    </citation>
    <scope>IDENTIFICATION</scope>
    <source>
        <strain evidence="3">JHB</strain>
    </source>
</reference>
<feature type="region of interest" description="Disordered" evidence="1">
    <location>
        <begin position="20"/>
        <end position="41"/>
    </location>
</feature>
<evidence type="ECO:0000313" key="4">
    <source>
        <dbReference type="Proteomes" id="UP000002320"/>
    </source>
</evidence>
<dbReference type="AlphaFoldDB" id="B0XJL0"/>
<dbReference type="EMBL" id="DS233546">
    <property type="protein sequence ID" value="EDS30496.1"/>
    <property type="molecule type" value="Genomic_DNA"/>
</dbReference>
<dbReference type="VEuPathDB" id="VectorBase:CPIJ019457"/>
<organism>
    <name type="scientific">Culex quinquefasciatus</name>
    <name type="common">Southern house mosquito</name>
    <name type="synonym">Culex pungens</name>
    <dbReference type="NCBI Taxonomy" id="7176"/>
    <lineage>
        <taxon>Eukaryota</taxon>
        <taxon>Metazoa</taxon>
        <taxon>Ecdysozoa</taxon>
        <taxon>Arthropoda</taxon>
        <taxon>Hexapoda</taxon>
        <taxon>Insecta</taxon>
        <taxon>Pterygota</taxon>
        <taxon>Neoptera</taxon>
        <taxon>Endopterygota</taxon>
        <taxon>Diptera</taxon>
        <taxon>Nematocera</taxon>
        <taxon>Culicoidea</taxon>
        <taxon>Culicidae</taxon>
        <taxon>Culicinae</taxon>
        <taxon>Culicini</taxon>
        <taxon>Culex</taxon>
        <taxon>Culex</taxon>
    </lineage>
</organism>
<dbReference type="PANTHER" id="PTHR47526">
    <property type="entry name" value="ATP-DEPENDENT DNA HELICASE"/>
    <property type="match status" value="1"/>
</dbReference>
<dbReference type="HOGENOM" id="CLU_754904_0_0_1"/>